<feature type="domain" description="MADS-box" evidence="7">
    <location>
        <begin position="1"/>
        <end position="51"/>
    </location>
</feature>
<dbReference type="KEGG" id="pda:103716597"/>
<dbReference type="Gene3D" id="3.40.1810.10">
    <property type="entry name" value="Transcription factor, MADS-box"/>
    <property type="match status" value="1"/>
</dbReference>
<protein>
    <submittedName>
        <fullName evidence="9">Agamous-like MADS-box protein AGL29</fullName>
    </submittedName>
</protein>
<feature type="region of interest" description="Disordered" evidence="6">
    <location>
        <begin position="107"/>
        <end position="196"/>
    </location>
</feature>
<dbReference type="PROSITE" id="PS50066">
    <property type="entry name" value="MADS_BOX_2"/>
    <property type="match status" value="1"/>
</dbReference>
<dbReference type="GO" id="GO:0000978">
    <property type="term" value="F:RNA polymerase II cis-regulatory region sequence-specific DNA binding"/>
    <property type="evidence" value="ECO:0007669"/>
    <property type="project" value="TreeGrafter"/>
</dbReference>
<evidence type="ECO:0000256" key="6">
    <source>
        <dbReference type="SAM" id="MobiDB-lite"/>
    </source>
</evidence>
<dbReference type="PANTHER" id="PTHR11945:SF629">
    <property type="entry name" value="OS02G0164450 PROTEIN"/>
    <property type="match status" value="1"/>
</dbReference>
<dbReference type="GO" id="GO:0046983">
    <property type="term" value="F:protein dimerization activity"/>
    <property type="evidence" value="ECO:0007669"/>
    <property type="project" value="InterPro"/>
</dbReference>
<evidence type="ECO:0000256" key="2">
    <source>
        <dbReference type="ARBA" id="ARBA00023015"/>
    </source>
</evidence>
<evidence type="ECO:0000313" key="9">
    <source>
        <dbReference type="RefSeq" id="XP_038974049.1"/>
    </source>
</evidence>
<sequence length="196" mass="20836">MGRQKIPIEIIDKNTARDICFSKRRKGLFSKAKKLARAGSEIAILIFSKVGSGIAILIFSKVGNVFSFSHPTIQSIADRFLSVENSKDGSSDNDKFHGNADIVARGSDAASGGLTRSSGEGESSTKGDELDGGDAIRQDKALESDDEEDELEREASSEAEMLDITGSSQVEHAAMQDAEHATGGESATEEETLHSG</sequence>
<keyword evidence="2" id="KW-0805">Transcription regulation</keyword>
<dbReference type="PANTHER" id="PTHR11945">
    <property type="entry name" value="MADS BOX PROTEIN"/>
    <property type="match status" value="1"/>
</dbReference>
<evidence type="ECO:0000256" key="1">
    <source>
        <dbReference type="ARBA" id="ARBA00004123"/>
    </source>
</evidence>
<dbReference type="GeneID" id="103716597"/>
<gene>
    <name evidence="9" type="primary">LOC103716597</name>
</gene>
<dbReference type="SMART" id="SM00432">
    <property type="entry name" value="MADS"/>
    <property type="match status" value="1"/>
</dbReference>
<evidence type="ECO:0000259" key="7">
    <source>
        <dbReference type="PROSITE" id="PS50066"/>
    </source>
</evidence>
<dbReference type="Pfam" id="PF00319">
    <property type="entry name" value="SRF-TF"/>
    <property type="match status" value="1"/>
</dbReference>
<keyword evidence="3" id="KW-0238">DNA-binding</keyword>
<reference evidence="9" key="1">
    <citation type="submission" date="2025-08" db="UniProtKB">
        <authorList>
            <consortium name="RefSeq"/>
        </authorList>
    </citation>
    <scope>IDENTIFICATION</scope>
    <source>
        <tissue evidence="9">Young leaves</tissue>
    </source>
</reference>
<dbReference type="GO" id="GO:0005634">
    <property type="term" value="C:nucleus"/>
    <property type="evidence" value="ECO:0007669"/>
    <property type="project" value="UniProtKB-SubCell"/>
</dbReference>
<feature type="compositionally biased region" description="Basic and acidic residues" evidence="6">
    <location>
        <begin position="123"/>
        <end position="143"/>
    </location>
</feature>
<keyword evidence="5" id="KW-0539">Nucleus</keyword>
<dbReference type="AlphaFoldDB" id="A0A8B8ZRF0"/>
<dbReference type="OrthoDB" id="1390705at2759"/>
<evidence type="ECO:0000313" key="8">
    <source>
        <dbReference type="Proteomes" id="UP000228380"/>
    </source>
</evidence>
<keyword evidence="4" id="KW-0804">Transcription</keyword>
<keyword evidence="8" id="KW-1185">Reference proteome</keyword>
<dbReference type="SUPFAM" id="SSF55455">
    <property type="entry name" value="SRF-like"/>
    <property type="match status" value="1"/>
</dbReference>
<name>A0A8B8ZRF0_PHODC</name>
<dbReference type="InterPro" id="IPR036879">
    <property type="entry name" value="TF_MADSbox_sf"/>
</dbReference>
<comment type="subcellular location">
    <subcellularLocation>
        <location evidence="1">Nucleus</location>
    </subcellularLocation>
</comment>
<evidence type="ECO:0000256" key="5">
    <source>
        <dbReference type="ARBA" id="ARBA00023242"/>
    </source>
</evidence>
<evidence type="ECO:0000256" key="4">
    <source>
        <dbReference type="ARBA" id="ARBA00023163"/>
    </source>
</evidence>
<accession>A0A8B8ZRF0</accession>
<organism evidence="8 9">
    <name type="scientific">Phoenix dactylifera</name>
    <name type="common">Date palm</name>
    <dbReference type="NCBI Taxonomy" id="42345"/>
    <lineage>
        <taxon>Eukaryota</taxon>
        <taxon>Viridiplantae</taxon>
        <taxon>Streptophyta</taxon>
        <taxon>Embryophyta</taxon>
        <taxon>Tracheophyta</taxon>
        <taxon>Spermatophyta</taxon>
        <taxon>Magnoliopsida</taxon>
        <taxon>Liliopsida</taxon>
        <taxon>Arecaceae</taxon>
        <taxon>Coryphoideae</taxon>
        <taxon>Phoeniceae</taxon>
        <taxon>Phoenix</taxon>
    </lineage>
</organism>
<dbReference type="PRINTS" id="PR00404">
    <property type="entry name" value="MADSDOMAIN"/>
</dbReference>
<dbReference type="InterPro" id="IPR002100">
    <property type="entry name" value="TF_MADSbox"/>
</dbReference>
<proteinExistence type="predicted"/>
<dbReference type="RefSeq" id="XP_038974049.1">
    <property type="nucleotide sequence ID" value="XM_039118121.1"/>
</dbReference>
<evidence type="ECO:0000256" key="3">
    <source>
        <dbReference type="ARBA" id="ARBA00023125"/>
    </source>
</evidence>
<dbReference type="GO" id="GO:0000981">
    <property type="term" value="F:DNA-binding transcription factor activity, RNA polymerase II-specific"/>
    <property type="evidence" value="ECO:0007669"/>
    <property type="project" value="TreeGrafter"/>
</dbReference>
<dbReference type="Proteomes" id="UP000228380">
    <property type="component" value="Unplaced"/>
</dbReference>